<gene>
    <name evidence="11" type="ORF">pdam_00004519</name>
</gene>
<comment type="similarity">
    <text evidence="2">Belongs to the P2X receptor family.</text>
</comment>
<evidence type="ECO:0000256" key="2">
    <source>
        <dbReference type="ARBA" id="ARBA00009848"/>
    </source>
</evidence>
<evidence type="ECO:0000256" key="4">
    <source>
        <dbReference type="ARBA" id="ARBA00022692"/>
    </source>
</evidence>
<dbReference type="GO" id="GO:0015267">
    <property type="term" value="F:channel activity"/>
    <property type="evidence" value="ECO:0007669"/>
    <property type="project" value="UniProtKB-ARBA"/>
</dbReference>
<dbReference type="AlphaFoldDB" id="A0A3M6V2G3"/>
<evidence type="ECO:0000256" key="3">
    <source>
        <dbReference type="ARBA" id="ARBA00022448"/>
    </source>
</evidence>
<comment type="caution">
    <text evidence="11">The sequence shown here is derived from an EMBL/GenBank/DDBJ whole genome shotgun (WGS) entry which is preliminary data.</text>
</comment>
<dbReference type="Pfam" id="PF00864">
    <property type="entry name" value="P2X_receptor"/>
    <property type="match status" value="1"/>
</dbReference>
<dbReference type="STRING" id="46731.A0A3M6V2G3"/>
<reference evidence="11 12" key="1">
    <citation type="journal article" date="2018" name="Sci. Rep.">
        <title>Comparative analysis of the Pocillopora damicornis genome highlights role of immune system in coral evolution.</title>
        <authorList>
            <person name="Cunning R."/>
            <person name="Bay R.A."/>
            <person name="Gillette P."/>
            <person name="Baker A.C."/>
            <person name="Traylor-Knowles N."/>
        </authorList>
    </citation>
    <scope>NUCLEOTIDE SEQUENCE [LARGE SCALE GENOMIC DNA]</scope>
    <source>
        <strain evidence="11">RSMAS</strain>
        <tissue evidence="11">Whole animal</tissue>
    </source>
</reference>
<dbReference type="OrthoDB" id="494673at2759"/>
<dbReference type="GO" id="GO:0007165">
    <property type="term" value="P:signal transduction"/>
    <property type="evidence" value="ECO:0007669"/>
    <property type="project" value="UniProtKB-ARBA"/>
</dbReference>
<evidence type="ECO:0000256" key="8">
    <source>
        <dbReference type="ARBA" id="ARBA00023286"/>
    </source>
</evidence>
<dbReference type="Proteomes" id="UP000275408">
    <property type="component" value="Unassembled WGS sequence"/>
</dbReference>
<accession>A0A3M6V2G3</accession>
<protein>
    <submittedName>
        <fullName evidence="11">Uncharacterized protein</fullName>
    </submittedName>
</protein>
<sequence>MSLLHYITYKLVIIRDRRIGVIYYVIAIAVILYSLAEIFVKKGYLEFDTAPDATIRFLLSDPKEDNGVDHDKSAQVANLSYCCYNETASEYCTQCQVMDARELSWPVESRTISLTTFSKDRWQTKNMSSGKFGKFETIRENLYFTVQPEKMMIKIEHAVLATKFLTGKLGGKDLAASQRNMKGYLYGHNGTLIKSLSSNKEDRMRGKADKLTVQEILQAAGVTSLDETSDALNSKGKPFRRHGIVLHMAINYQNAESTWLGTGDIEYSYQVRRIPYADYRVNEVIPVIDAMDFTNPSLERHQENRLFRKRYGIKIEFHQSGVLGHFSFSALLGHLASAVSLLTLSATIVDILILYILPNKSEYRSLEEKEKNE</sequence>
<evidence type="ECO:0000313" key="11">
    <source>
        <dbReference type="EMBL" id="RMX60060.1"/>
    </source>
</evidence>
<name>A0A3M6V2G3_POCDA</name>
<evidence type="ECO:0000256" key="5">
    <source>
        <dbReference type="ARBA" id="ARBA00022989"/>
    </source>
</evidence>
<dbReference type="Gene3D" id="1.10.287.940">
    <property type="entry name" value="atp-gated p2x4 ion channel"/>
    <property type="match status" value="1"/>
</dbReference>
<keyword evidence="8" id="KW-1071">Ligand-gated ion channel</keyword>
<dbReference type="GO" id="GO:0016020">
    <property type="term" value="C:membrane"/>
    <property type="evidence" value="ECO:0007669"/>
    <property type="project" value="TreeGrafter"/>
</dbReference>
<keyword evidence="9" id="KW-0407">Ion channel</keyword>
<keyword evidence="3" id="KW-0813">Transport</keyword>
<dbReference type="GO" id="GO:0070588">
    <property type="term" value="P:calcium ion transmembrane transport"/>
    <property type="evidence" value="ECO:0007669"/>
    <property type="project" value="TreeGrafter"/>
</dbReference>
<dbReference type="GO" id="GO:0012505">
    <property type="term" value="C:endomembrane system"/>
    <property type="evidence" value="ECO:0007669"/>
    <property type="project" value="UniProtKB-SubCell"/>
</dbReference>
<comment type="subcellular location">
    <subcellularLocation>
        <location evidence="1">Endomembrane system</location>
    </subcellularLocation>
</comment>
<evidence type="ECO:0000256" key="1">
    <source>
        <dbReference type="ARBA" id="ARBA00004308"/>
    </source>
</evidence>
<keyword evidence="6" id="KW-0406">Ion transport</keyword>
<dbReference type="InterPro" id="IPR059116">
    <property type="entry name" value="P2X_receptor"/>
</dbReference>
<keyword evidence="5 10" id="KW-1133">Transmembrane helix</keyword>
<keyword evidence="4 10" id="KW-0812">Transmembrane</keyword>
<organism evidence="11 12">
    <name type="scientific">Pocillopora damicornis</name>
    <name type="common">Cauliflower coral</name>
    <name type="synonym">Millepora damicornis</name>
    <dbReference type="NCBI Taxonomy" id="46731"/>
    <lineage>
        <taxon>Eukaryota</taxon>
        <taxon>Metazoa</taxon>
        <taxon>Cnidaria</taxon>
        <taxon>Anthozoa</taxon>
        <taxon>Hexacorallia</taxon>
        <taxon>Scleractinia</taxon>
        <taxon>Astrocoeniina</taxon>
        <taxon>Pocilloporidae</taxon>
        <taxon>Pocillopora</taxon>
    </lineage>
</organism>
<keyword evidence="12" id="KW-1185">Reference proteome</keyword>
<evidence type="ECO:0000256" key="9">
    <source>
        <dbReference type="ARBA" id="ARBA00023303"/>
    </source>
</evidence>
<evidence type="ECO:0000256" key="7">
    <source>
        <dbReference type="ARBA" id="ARBA00023136"/>
    </source>
</evidence>
<evidence type="ECO:0000256" key="10">
    <source>
        <dbReference type="SAM" id="Phobius"/>
    </source>
</evidence>
<dbReference type="EMBL" id="RCHS01000245">
    <property type="protein sequence ID" value="RMX60060.1"/>
    <property type="molecule type" value="Genomic_DNA"/>
</dbReference>
<evidence type="ECO:0000313" key="12">
    <source>
        <dbReference type="Proteomes" id="UP000275408"/>
    </source>
</evidence>
<dbReference type="PANTHER" id="PTHR10125">
    <property type="entry name" value="P2X PURINOCEPTOR"/>
    <property type="match status" value="1"/>
</dbReference>
<feature type="transmembrane region" description="Helical" evidence="10">
    <location>
        <begin position="21"/>
        <end position="40"/>
    </location>
</feature>
<dbReference type="PANTHER" id="PTHR10125:SF31">
    <property type="entry name" value="P2X RECEPTOR E"/>
    <property type="match status" value="1"/>
</dbReference>
<proteinExistence type="inferred from homology"/>
<evidence type="ECO:0000256" key="6">
    <source>
        <dbReference type="ARBA" id="ARBA00023065"/>
    </source>
</evidence>
<keyword evidence="7 10" id="KW-0472">Membrane</keyword>
<feature type="transmembrane region" description="Helical" evidence="10">
    <location>
        <begin position="335"/>
        <end position="357"/>
    </location>
</feature>